<reference evidence="2 3" key="2">
    <citation type="submission" date="2018-11" db="EMBL/GenBank/DDBJ databases">
        <authorList>
            <consortium name="Pathogen Informatics"/>
        </authorList>
    </citation>
    <scope>NUCLEOTIDE SEQUENCE [LARGE SCALE GENOMIC DNA]</scope>
    <source>
        <strain evidence="2 3">Egypt</strain>
    </source>
</reference>
<dbReference type="AlphaFoldDB" id="A0A183AN56"/>
<sequence length="176" mass="18976">MGEISPDRSGALLPFGLLSRSSRRSSESGTSVDSEVILEAERLELERLALKELDAAVSKPVAFSVRTNISFDATLYGSDAPSPNHVVSFEAREFLHIKKRFNPHWWIGRRVRIGSPLGFIPSPAKLEAIHTNTAQLAGLLPPFYGPGPLPGELPNSPGPTLAVPGHGNKLGQSTFE</sequence>
<dbReference type="Gene3D" id="2.30.30.40">
    <property type="entry name" value="SH3 Domains"/>
    <property type="match status" value="1"/>
</dbReference>
<organism evidence="4">
    <name type="scientific">Echinostoma caproni</name>
    <dbReference type="NCBI Taxonomy" id="27848"/>
    <lineage>
        <taxon>Eukaryota</taxon>
        <taxon>Metazoa</taxon>
        <taxon>Spiralia</taxon>
        <taxon>Lophotrochozoa</taxon>
        <taxon>Platyhelminthes</taxon>
        <taxon>Trematoda</taxon>
        <taxon>Digenea</taxon>
        <taxon>Plagiorchiida</taxon>
        <taxon>Echinostomata</taxon>
        <taxon>Echinostomatoidea</taxon>
        <taxon>Echinostomatidae</taxon>
        <taxon>Echinostoma</taxon>
    </lineage>
</organism>
<evidence type="ECO:0000313" key="2">
    <source>
        <dbReference type="EMBL" id="VDP83415.1"/>
    </source>
</evidence>
<dbReference type="InterPro" id="IPR036028">
    <property type="entry name" value="SH3-like_dom_sf"/>
</dbReference>
<dbReference type="PANTHER" id="PTHR11824">
    <property type="entry name" value="VOLTAGE-DEPENDENT CALCIUM CHANNEL BETA SUBUNIT"/>
    <property type="match status" value="1"/>
</dbReference>
<reference evidence="4" key="1">
    <citation type="submission" date="2016-06" db="UniProtKB">
        <authorList>
            <consortium name="WormBaseParasite"/>
        </authorList>
    </citation>
    <scope>IDENTIFICATION</scope>
</reference>
<evidence type="ECO:0000313" key="3">
    <source>
        <dbReference type="Proteomes" id="UP000272942"/>
    </source>
</evidence>
<proteinExistence type="predicted"/>
<protein>
    <submittedName>
        <fullName evidence="4">SH3 domain-containing protein</fullName>
    </submittedName>
</protein>
<accession>A0A183AN56</accession>
<name>A0A183AN56_9TREM</name>
<dbReference type="OrthoDB" id="5962384at2759"/>
<evidence type="ECO:0000313" key="4">
    <source>
        <dbReference type="WBParaSite" id="ECPE_0000841701-mRNA-1"/>
    </source>
</evidence>
<feature type="region of interest" description="Disordered" evidence="1">
    <location>
        <begin position="148"/>
        <end position="176"/>
    </location>
</feature>
<dbReference type="EMBL" id="UZAN01045915">
    <property type="protein sequence ID" value="VDP83415.1"/>
    <property type="molecule type" value="Genomic_DNA"/>
</dbReference>
<dbReference type="Proteomes" id="UP000272942">
    <property type="component" value="Unassembled WGS sequence"/>
</dbReference>
<dbReference type="SUPFAM" id="SSF50044">
    <property type="entry name" value="SH3-domain"/>
    <property type="match status" value="1"/>
</dbReference>
<dbReference type="WBParaSite" id="ECPE_0000841701-mRNA-1">
    <property type="protein sequence ID" value="ECPE_0000841701-mRNA-1"/>
    <property type="gene ID" value="ECPE_0000841701"/>
</dbReference>
<evidence type="ECO:0000256" key="1">
    <source>
        <dbReference type="SAM" id="MobiDB-lite"/>
    </source>
</evidence>
<keyword evidence="3" id="KW-1185">Reference proteome</keyword>
<gene>
    <name evidence="2" type="ORF">ECPE_LOCUS8391</name>
</gene>